<feature type="region of interest" description="Disordered" evidence="1">
    <location>
        <begin position="31"/>
        <end position="59"/>
    </location>
</feature>
<dbReference type="KEGG" id="mtw:CQW49_21825"/>
<geneLocation type="plasmid" evidence="3">
    <name>pob3b1</name>
</geneLocation>
<evidence type="ECO:0000313" key="2">
    <source>
        <dbReference type="EMBL" id="ATQ70630.1"/>
    </source>
</evidence>
<sequence length="59" mass="6671">MSIEFGASLRRVRLHYGEAFFFPSPATRRVASMSRPRPAASRRARPRSMSTILRTTTCA</sequence>
<keyword evidence="3" id="KW-1185">Reference proteome</keyword>
<dbReference type="Proteomes" id="UP000230709">
    <property type="component" value="Plasmid pOB3b1"/>
</dbReference>
<reference evidence="3" key="1">
    <citation type="submission" date="2017-10" db="EMBL/GenBank/DDBJ databases">
        <title>Completed PacBio SMRT sequence of Methylosinus trichosporium OB3b reveals presence of a third large plasmid.</title>
        <authorList>
            <person name="Charles T.C."/>
            <person name="Lynch M.D.J."/>
            <person name="Heil J.R."/>
            <person name="Cheng J."/>
        </authorList>
    </citation>
    <scope>NUCLEOTIDE SEQUENCE [LARGE SCALE GENOMIC DNA]</scope>
    <source>
        <strain evidence="3">OB3b</strain>
        <plasmid evidence="3">pob3b1</plasmid>
    </source>
</reference>
<accession>A0A2D2D6I2</accession>
<evidence type="ECO:0000313" key="3">
    <source>
        <dbReference type="Proteomes" id="UP000230709"/>
    </source>
</evidence>
<dbReference type="EMBL" id="CP023738">
    <property type="protein sequence ID" value="ATQ70630.1"/>
    <property type="molecule type" value="Genomic_DNA"/>
</dbReference>
<name>A0A2D2D6I2_METT3</name>
<proteinExistence type="predicted"/>
<gene>
    <name evidence="2" type="ORF">CQW49_21825</name>
</gene>
<protein>
    <submittedName>
        <fullName evidence="2">Uncharacterized protein</fullName>
    </submittedName>
</protein>
<dbReference type="AlphaFoldDB" id="A0A2D2D6I2"/>
<evidence type="ECO:0000256" key="1">
    <source>
        <dbReference type="SAM" id="MobiDB-lite"/>
    </source>
</evidence>
<organism evidence="2 3">
    <name type="scientific">Methylosinus trichosporium (strain ATCC 35070 / NCIMB 11131 / UNIQEM 75 / OB3b)</name>
    <dbReference type="NCBI Taxonomy" id="595536"/>
    <lineage>
        <taxon>Bacteria</taxon>
        <taxon>Pseudomonadati</taxon>
        <taxon>Pseudomonadota</taxon>
        <taxon>Alphaproteobacteria</taxon>
        <taxon>Hyphomicrobiales</taxon>
        <taxon>Methylocystaceae</taxon>
        <taxon>Methylosinus</taxon>
    </lineage>
</organism>
<keyword evidence="2" id="KW-0614">Plasmid</keyword>